<feature type="coiled-coil region" evidence="6">
    <location>
        <begin position="36"/>
        <end position="63"/>
    </location>
</feature>
<comment type="similarity">
    <text evidence="1 4">Belongs to the prokaryotic/mitochondrial release factor family.</text>
</comment>
<feature type="domain" description="Prokaryotic-type class I peptide chain release factors" evidence="7">
    <location>
        <begin position="234"/>
        <end position="250"/>
    </location>
</feature>
<dbReference type="GO" id="GO:0016149">
    <property type="term" value="F:translation release factor activity, codon specific"/>
    <property type="evidence" value="ECO:0007669"/>
    <property type="project" value="UniProtKB-UniRule"/>
</dbReference>
<evidence type="ECO:0000256" key="2">
    <source>
        <dbReference type="ARBA" id="ARBA00022481"/>
    </source>
</evidence>
<feature type="modified residue" description="N5-methylglutamine" evidence="4">
    <location>
        <position position="241"/>
    </location>
</feature>
<evidence type="ECO:0000256" key="5">
    <source>
        <dbReference type="NCBIfam" id="TIGR00020"/>
    </source>
</evidence>
<evidence type="ECO:0000313" key="8">
    <source>
        <dbReference type="EMBL" id="OGD25780.1"/>
    </source>
</evidence>
<name>A0A1F5B599_9BACT</name>
<organism evidence="8 9">
    <name type="scientific">Candidatus Azambacteria bacterium RIFCSPHIGHO2_01_FULL_40_24</name>
    <dbReference type="NCBI Taxonomy" id="1797301"/>
    <lineage>
        <taxon>Bacteria</taxon>
        <taxon>Candidatus Azamiibacteriota</taxon>
    </lineage>
</organism>
<keyword evidence="2 4" id="KW-0488">Methylation</keyword>
<dbReference type="PROSITE" id="PS00745">
    <property type="entry name" value="RF_PROK_I"/>
    <property type="match status" value="1"/>
</dbReference>
<keyword evidence="4" id="KW-0963">Cytoplasm</keyword>
<dbReference type="InterPro" id="IPR045853">
    <property type="entry name" value="Pep_chain_release_fac_I_sf"/>
</dbReference>
<protein>
    <recommendedName>
        <fullName evidence="4 5">Peptide chain release factor 2</fullName>
        <shortName evidence="4">RF-2</shortName>
    </recommendedName>
</protein>
<keyword evidence="3 4" id="KW-0648">Protein biosynthesis</keyword>
<dbReference type="HAMAP" id="MF_00094">
    <property type="entry name" value="Rel_fac_2"/>
    <property type="match status" value="1"/>
</dbReference>
<dbReference type="Pfam" id="PF00472">
    <property type="entry name" value="RF-1"/>
    <property type="match status" value="1"/>
</dbReference>
<evidence type="ECO:0000256" key="4">
    <source>
        <dbReference type="HAMAP-Rule" id="MF_00094"/>
    </source>
</evidence>
<comment type="function">
    <text evidence="4">Peptide chain release factor 2 directs the termination of translation in response to the peptide chain termination codons UGA and UAA.</text>
</comment>
<evidence type="ECO:0000313" key="9">
    <source>
        <dbReference type="Proteomes" id="UP000176431"/>
    </source>
</evidence>
<dbReference type="AlphaFoldDB" id="A0A1F5B599"/>
<dbReference type="Gene3D" id="1.20.58.410">
    <property type="entry name" value="Release factor"/>
    <property type="match status" value="1"/>
</dbReference>
<evidence type="ECO:0000256" key="3">
    <source>
        <dbReference type="ARBA" id="ARBA00022917"/>
    </source>
</evidence>
<dbReference type="InterPro" id="IPR004374">
    <property type="entry name" value="PrfB"/>
</dbReference>
<evidence type="ECO:0000259" key="7">
    <source>
        <dbReference type="PROSITE" id="PS00745"/>
    </source>
</evidence>
<comment type="caution">
    <text evidence="8">The sequence shown here is derived from an EMBL/GenBank/DDBJ whole genome shotgun (WGS) entry which is preliminary data.</text>
</comment>
<dbReference type="PANTHER" id="PTHR43116">
    <property type="entry name" value="PEPTIDE CHAIN RELEASE FACTOR 2"/>
    <property type="match status" value="1"/>
</dbReference>
<dbReference type="Pfam" id="PF03462">
    <property type="entry name" value="PCRF"/>
    <property type="match status" value="1"/>
</dbReference>
<proteinExistence type="inferred from homology"/>
<accession>A0A1F5B599</accession>
<evidence type="ECO:0000256" key="6">
    <source>
        <dbReference type="SAM" id="Coils"/>
    </source>
</evidence>
<comment type="subcellular location">
    <subcellularLocation>
        <location evidence="4">Cytoplasm</location>
    </subcellularLocation>
</comment>
<dbReference type="SMART" id="SM00937">
    <property type="entry name" value="PCRF"/>
    <property type="match status" value="1"/>
</dbReference>
<dbReference type="GO" id="GO:0005737">
    <property type="term" value="C:cytoplasm"/>
    <property type="evidence" value="ECO:0007669"/>
    <property type="project" value="UniProtKB-SubCell"/>
</dbReference>
<evidence type="ECO:0000256" key="1">
    <source>
        <dbReference type="ARBA" id="ARBA00010835"/>
    </source>
</evidence>
<comment type="PTM">
    <text evidence="4">Methylated by PrmC. Methylation increases the termination efficiency of RF2.</text>
</comment>
<dbReference type="Gene3D" id="3.30.160.20">
    <property type="match status" value="1"/>
</dbReference>
<dbReference type="Gene3D" id="3.30.70.1660">
    <property type="match status" value="1"/>
</dbReference>
<keyword evidence="6" id="KW-0175">Coiled coil</keyword>
<dbReference type="Proteomes" id="UP000176431">
    <property type="component" value="Unassembled WGS sequence"/>
</dbReference>
<reference evidence="8 9" key="1">
    <citation type="journal article" date="2016" name="Nat. Commun.">
        <title>Thousands of microbial genomes shed light on interconnected biogeochemical processes in an aquifer system.</title>
        <authorList>
            <person name="Anantharaman K."/>
            <person name="Brown C.T."/>
            <person name="Hug L.A."/>
            <person name="Sharon I."/>
            <person name="Castelle C.J."/>
            <person name="Probst A.J."/>
            <person name="Thomas B.C."/>
            <person name="Singh A."/>
            <person name="Wilkins M.J."/>
            <person name="Karaoz U."/>
            <person name="Brodie E.L."/>
            <person name="Williams K.H."/>
            <person name="Hubbard S.S."/>
            <person name="Banfield J.F."/>
        </authorList>
    </citation>
    <scope>NUCLEOTIDE SEQUENCE [LARGE SCALE GENOMIC DNA]</scope>
</reference>
<gene>
    <name evidence="4" type="primary">prfB</name>
    <name evidence="8" type="ORF">A2819_00660</name>
</gene>
<dbReference type="PANTHER" id="PTHR43116:SF3">
    <property type="entry name" value="CLASS I PEPTIDE CHAIN RELEASE FACTOR"/>
    <property type="match status" value="1"/>
</dbReference>
<dbReference type="EMBL" id="MEYK01000002">
    <property type="protein sequence ID" value="OGD25780.1"/>
    <property type="molecule type" value="Genomic_DNA"/>
</dbReference>
<dbReference type="InterPro" id="IPR005139">
    <property type="entry name" value="PCRF"/>
</dbReference>
<dbReference type="SUPFAM" id="SSF75620">
    <property type="entry name" value="Release factor"/>
    <property type="match status" value="1"/>
</dbReference>
<dbReference type="FunFam" id="3.30.160.20:FF:000004">
    <property type="entry name" value="Peptide chain release factor 1"/>
    <property type="match status" value="1"/>
</dbReference>
<dbReference type="InterPro" id="IPR000352">
    <property type="entry name" value="Pep_chain_release_fac_I"/>
</dbReference>
<dbReference type="NCBIfam" id="TIGR00020">
    <property type="entry name" value="prfB"/>
    <property type="match status" value="1"/>
</dbReference>
<sequence length="355" mass="40671">MKNCLTGAALQRTVFDLPGKKSKIENLRKETESPDFWKDQEKAKSVQKEIAELEKEIKSQSDFETEAQDLIELFSIAEVENDEKLLKDISDKFLSLQSRFKKHELKIFLGEKYDKNNAIITISAGVGGRDAQDWASMLFRMYSRYCELKNWDIEILHESLGEEDGVKSVTLEVRGSYVYGYLKNEAGVHRLVRISPFSPNKLRHTSFAALEVLPEIDAKDIEIKPDDLRVDTFRSSGAGGQNVNKRETAVRITHLPTGIAVAVQTERSQSQNRDKAMQVLASKLHVLQLKKEEEELSKTKKIKKSAEWGAQIRSYVLHPYQMVKDHRTDYETSQIQKVLDGDLDEFIETKLKFSK</sequence>